<evidence type="ECO:0000313" key="2">
    <source>
        <dbReference type="Proteomes" id="UP000000549"/>
    </source>
</evidence>
<dbReference type="Proteomes" id="UP000000549">
    <property type="component" value="Chromosome"/>
</dbReference>
<proteinExistence type="predicted"/>
<name>Q4A6M6_MYCS5</name>
<keyword evidence="2" id="KW-1185">Reference proteome</keyword>
<accession>Q4A6M6</accession>
<dbReference type="eggNOG" id="ENOG5032F14">
    <property type="taxonomic scope" value="Bacteria"/>
</dbReference>
<protein>
    <submittedName>
        <fullName evidence="1">Uncharacterized protein</fullName>
    </submittedName>
</protein>
<dbReference type="EMBL" id="AE017245">
    <property type="protein sequence ID" value="AAZ43595.2"/>
    <property type="molecule type" value="Genomic_DNA"/>
</dbReference>
<gene>
    <name evidence="1" type="ordered locus">MS53_0176</name>
</gene>
<reference evidence="1 2" key="1">
    <citation type="journal article" date="2005" name="J. Bacteriol.">
        <title>Swine and poultry pathogens: the complete genome sequences of two strains of Mycoplasma hyopneumoniae and a strain of Mycoplasma synoviae.</title>
        <authorList>
            <person name="Vasconcelos A.T."/>
            <person name="Ferreira H.B."/>
            <person name="Bizarro C.V."/>
            <person name="Bonatto S.L."/>
            <person name="Carvalho M.O."/>
            <person name="Pinto P.M."/>
            <person name="Almeida D.F."/>
            <person name="Almeida L.G."/>
            <person name="Almeida R."/>
            <person name="Alves-Filho L."/>
            <person name="Assuncao E.N."/>
            <person name="Azevedo V.A."/>
            <person name="Bogo M.R."/>
            <person name="Brigido M.M."/>
            <person name="Brocchi M."/>
            <person name="Burity H.A."/>
            <person name="Camargo A.A."/>
            <person name="Camargo S.S."/>
            <person name="Carepo M.S."/>
            <person name="Carraro D.M."/>
            <person name="de Mattos Cascardo J.C."/>
            <person name="Castro L.A."/>
            <person name="Cavalcanti G."/>
            <person name="Chemale G."/>
            <person name="Collevatti R.G."/>
            <person name="Cunha C.W."/>
            <person name="Dallagiovanna B."/>
            <person name="Dambros B.P."/>
            <person name="Dellagostin O.A."/>
            <person name="Falcao C."/>
            <person name="Fantinatti-Garboggini F."/>
            <person name="Felipe M.S."/>
            <person name="Fiorentin L."/>
            <person name="Franco G.R."/>
            <person name="Freitas N.S."/>
            <person name="Frias D."/>
            <person name="Grangeiro T.B."/>
            <person name="Grisard E.C."/>
            <person name="Guimaraes C.T."/>
            <person name="Hungria M."/>
            <person name="Jardim S.N."/>
            <person name="Krieger M.A."/>
            <person name="Laurino J.P."/>
            <person name="Lima L.F."/>
            <person name="Lopes M.I."/>
            <person name="Loreto E.L."/>
            <person name="Madeira H.M."/>
            <person name="Manfio G.P."/>
            <person name="Maranhao A.Q."/>
            <person name="Martinkovics C.T."/>
            <person name="Medeiros S.R."/>
            <person name="Moreira M.A."/>
            <person name="Neiva M."/>
            <person name="Ramalho-Neto C.E."/>
            <person name="Nicolas M.F."/>
            <person name="Oliveira S.C."/>
            <person name="Paixao R.F."/>
            <person name="Pedrosa F.O."/>
            <person name="Pena S.D."/>
            <person name="Pereira M."/>
            <person name="Pereira-Ferrari L."/>
            <person name="Piffer I."/>
            <person name="Pinto L.S."/>
            <person name="Potrich D.P."/>
            <person name="Salim A.C."/>
            <person name="Santos F.R."/>
            <person name="Schmitt R."/>
            <person name="Schneider M.P."/>
            <person name="Schrank A."/>
            <person name="Schrank I.S."/>
            <person name="Schuck A.F."/>
            <person name="Seuanez H.N."/>
            <person name="Silva D.W."/>
            <person name="Silva R."/>
            <person name="Silva S.C."/>
            <person name="Soares C.M."/>
            <person name="Souza K.R."/>
            <person name="Souza R.C."/>
            <person name="Staats C.C."/>
            <person name="Steffens M.B."/>
            <person name="Teixeira S.M."/>
            <person name="Urmenyi T.P."/>
            <person name="Vainstein M.H."/>
            <person name="Zuccherato L.W."/>
            <person name="Simpson A.J."/>
            <person name="Zaha A."/>
        </authorList>
    </citation>
    <scope>NUCLEOTIDE SEQUENCE [LARGE SCALE GENOMIC DNA]</scope>
    <source>
        <strain evidence="1 2">53</strain>
    </source>
</reference>
<organism evidence="1 2">
    <name type="scientific">Mycoplasmopsis synoviae (strain 53)</name>
    <name type="common">Mycoplasma synoviae</name>
    <dbReference type="NCBI Taxonomy" id="262723"/>
    <lineage>
        <taxon>Bacteria</taxon>
        <taxon>Bacillati</taxon>
        <taxon>Mycoplasmatota</taxon>
        <taxon>Mycoplasmoidales</taxon>
        <taxon>Metamycoplasmataceae</taxon>
        <taxon>Mycoplasmopsis</taxon>
    </lineage>
</organism>
<dbReference type="KEGG" id="msy:MS53_0176"/>
<sequence length="182" mass="21443">MHLESLLNSLILFNKMAKKNKIVFSVCGQSLNQLYFSKELQAPFEIALSFENYNKLLFDKNFKTSDYKLNVNDNPLPRFFLDNNEFWINLLIPSETDLVLSSKTKKLIYKINQSSKHQKIISLVDYLNSNNPNTWAYLYFDSASQKLKVKAVYKINPNFYKVIKLNKNLSLPYLNYFEENLK</sequence>
<dbReference type="HOGENOM" id="CLU_128153_0_0_14"/>
<dbReference type="STRING" id="262723.MS53_0176"/>
<evidence type="ECO:0000313" key="1">
    <source>
        <dbReference type="EMBL" id="AAZ43595.2"/>
    </source>
</evidence>
<dbReference type="AlphaFoldDB" id="Q4A6M6"/>